<dbReference type="PANTHER" id="PTHR33908">
    <property type="entry name" value="MANNOSYLTRANSFERASE YKCB-RELATED"/>
    <property type="match status" value="1"/>
</dbReference>
<dbReference type="InterPro" id="IPR038731">
    <property type="entry name" value="RgtA/B/C-like"/>
</dbReference>
<dbReference type="PANTHER" id="PTHR33908:SF11">
    <property type="entry name" value="MEMBRANE PROTEIN"/>
    <property type="match status" value="1"/>
</dbReference>
<comment type="caution">
    <text evidence="10">The sequence shown here is derived from an EMBL/GenBank/DDBJ whole genome shotgun (WGS) entry which is preliminary data.</text>
</comment>
<keyword evidence="11" id="KW-1185">Reference proteome</keyword>
<evidence type="ECO:0000256" key="2">
    <source>
        <dbReference type="ARBA" id="ARBA00022475"/>
    </source>
</evidence>
<evidence type="ECO:0000256" key="6">
    <source>
        <dbReference type="ARBA" id="ARBA00022989"/>
    </source>
</evidence>
<keyword evidence="6 8" id="KW-1133">Transmembrane helix</keyword>
<feature type="transmembrane region" description="Helical" evidence="8">
    <location>
        <begin position="208"/>
        <end position="236"/>
    </location>
</feature>
<evidence type="ECO:0000256" key="7">
    <source>
        <dbReference type="ARBA" id="ARBA00023136"/>
    </source>
</evidence>
<dbReference type="AlphaFoldDB" id="A0A316D2X5"/>
<dbReference type="EMBL" id="QGGL01000026">
    <property type="protein sequence ID" value="PWK05143.1"/>
    <property type="molecule type" value="Genomic_DNA"/>
</dbReference>
<organism evidence="10 11">
    <name type="scientific">Tumebacillus permanentifrigoris</name>
    <dbReference type="NCBI Taxonomy" id="378543"/>
    <lineage>
        <taxon>Bacteria</taxon>
        <taxon>Bacillati</taxon>
        <taxon>Bacillota</taxon>
        <taxon>Bacilli</taxon>
        <taxon>Bacillales</taxon>
        <taxon>Alicyclobacillaceae</taxon>
        <taxon>Tumebacillus</taxon>
    </lineage>
</organism>
<feature type="domain" description="Glycosyltransferase RgtA/B/C/D-like" evidence="9">
    <location>
        <begin position="154"/>
        <end position="264"/>
    </location>
</feature>
<evidence type="ECO:0000256" key="3">
    <source>
        <dbReference type="ARBA" id="ARBA00022676"/>
    </source>
</evidence>
<dbReference type="GO" id="GO:0005886">
    <property type="term" value="C:plasma membrane"/>
    <property type="evidence" value="ECO:0007669"/>
    <property type="project" value="UniProtKB-SubCell"/>
</dbReference>
<evidence type="ECO:0000256" key="1">
    <source>
        <dbReference type="ARBA" id="ARBA00004651"/>
    </source>
</evidence>
<dbReference type="InterPro" id="IPR050297">
    <property type="entry name" value="LipidA_mod_glycosyltrf_83"/>
</dbReference>
<dbReference type="Proteomes" id="UP000245634">
    <property type="component" value="Unassembled WGS sequence"/>
</dbReference>
<feature type="transmembrane region" description="Helical" evidence="8">
    <location>
        <begin position="379"/>
        <end position="396"/>
    </location>
</feature>
<evidence type="ECO:0000259" key="9">
    <source>
        <dbReference type="Pfam" id="PF13231"/>
    </source>
</evidence>
<keyword evidence="3 10" id="KW-0328">Glycosyltransferase</keyword>
<evidence type="ECO:0000256" key="8">
    <source>
        <dbReference type="SAM" id="Phobius"/>
    </source>
</evidence>
<dbReference type="Pfam" id="PF13231">
    <property type="entry name" value="PMT_2"/>
    <property type="match status" value="1"/>
</dbReference>
<gene>
    <name evidence="10" type="ORF">C7459_12613</name>
</gene>
<evidence type="ECO:0000256" key="4">
    <source>
        <dbReference type="ARBA" id="ARBA00022679"/>
    </source>
</evidence>
<dbReference type="GO" id="GO:0009103">
    <property type="term" value="P:lipopolysaccharide biosynthetic process"/>
    <property type="evidence" value="ECO:0007669"/>
    <property type="project" value="UniProtKB-ARBA"/>
</dbReference>
<dbReference type="RefSeq" id="WP_109691251.1">
    <property type="nucleotide sequence ID" value="NZ_QGGL01000026.1"/>
</dbReference>
<proteinExistence type="predicted"/>
<keyword evidence="2" id="KW-1003">Cell membrane</keyword>
<name>A0A316D2X5_9BACL</name>
<comment type="subcellular location">
    <subcellularLocation>
        <location evidence="1">Cell membrane</location>
        <topology evidence="1">Multi-pass membrane protein</topology>
    </subcellularLocation>
</comment>
<dbReference type="OrthoDB" id="136232at2"/>
<feature type="transmembrane region" description="Helical" evidence="8">
    <location>
        <begin position="429"/>
        <end position="446"/>
    </location>
</feature>
<feature type="transmembrane region" description="Helical" evidence="8">
    <location>
        <begin position="248"/>
        <end position="267"/>
    </location>
</feature>
<feature type="transmembrane region" description="Helical" evidence="8">
    <location>
        <begin position="64"/>
        <end position="81"/>
    </location>
</feature>
<keyword evidence="4 10" id="KW-0808">Transferase</keyword>
<feature type="transmembrane region" description="Helical" evidence="8">
    <location>
        <begin position="93"/>
        <end position="114"/>
    </location>
</feature>
<evidence type="ECO:0000313" key="11">
    <source>
        <dbReference type="Proteomes" id="UP000245634"/>
    </source>
</evidence>
<evidence type="ECO:0000313" key="10">
    <source>
        <dbReference type="EMBL" id="PWK05143.1"/>
    </source>
</evidence>
<accession>A0A316D2X5</accession>
<evidence type="ECO:0000256" key="5">
    <source>
        <dbReference type="ARBA" id="ARBA00022692"/>
    </source>
</evidence>
<reference evidence="10 11" key="1">
    <citation type="submission" date="2018-05" db="EMBL/GenBank/DDBJ databases">
        <title>Genomic Encyclopedia of Type Strains, Phase IV (KMG-IV): sequencing the most valuable type-strain genomes for metagenomic binning, comparative biology and taxonomic classification.</title>
        <authorList>
            <person name="Goeker M."/>
        </authorList>
    </citation>
    <scope>NUCLEOTIDE SEQUENCE [LARGE SCALE GENOMIC DNA]</scope>
    <source>
        <strain evidence="10 11">DSM 18773</strain>
    </source>
</reference>
<protein>
    <submittedName>
        <fullName evidence="10">Dolichyl-phosphate-mannose-protein mannosyltransferase</fullName>
    </submittedName>
</protein>
<feature type="transmembrane region" description="Helical" evidence="8">
    <location>
        <begin position="402"/>
        <end position="422"/>
    </location>
</feature>
<keyword evidence="7 8" id="KW-0472">Membrane</keyword>
<feature type="transmembrane region" description="Helical" evidence="8">
    <location>
        <begin position="7"/>
        <end position="28"/>
    </location>
</feature>
<sequence length="450" mass="50935">MTKRQRLVFWTILAVALGLRLWMIFAVGDKLMTVYDDKMYVQSAKRLLETGIFTFGSHLDKPTVFIPPLFPLYLTGLFAIFGSGEMGLQIARITIALMGVGTLALVVRLGGMMFRHQPGGGVGEGVPIDDAQASLPNSPLGAEGAGVVAGISRTGTNVGLISAALLAIYPPYILLNSTLLTETMFTLFALWFFIRLLRAVESQQWRDFVIAGLVLGLATYARPTIALLPIAVGVYLWFRRDYGFKKAFLVGTVLVAMLFAVLSPWIVRNYVDFHRFIPLTKASGNPFLTGTYLNHDVWANGPDAEFPDYPKGWKKVPGDQLATDDLLMSIGKEHLKSEFQRDPWTMVKWYTYGKFKAYWDGTFDWADLLRPWKETLQNVHRVLLALSLIGLLWAVWWREAYVWMMVLWFGYFTALHMVYVTSPRYSTPLLPFVFLYLGYVFVRIVARRHP</sequence>
<dbReference type="GO" id="GO:0016763">
    <property type="term" value="F:pentosyltransferase activity"/>
    <property type="evidence" value="ECO:0007669"/>
    <property type="project" value="TreeGrafter"/>
</dbReference>
<keyword evidence="5 8" id="KW-0812">Transmembrane</keyword>
<feature type="transmembrane region" description="Helical" evidence="8">
    <location>
        <begin position="172"/>
        <end position="196"/>
    </location>
</feature>